<dbReference type="EMBL" id="JACXIZ010000022">
    <property type="protein sequence ID" value="MBD2846313.1"/>
    <property type="molecule type" value="Genomic_DNA"/>
</dbReference>
<name>A0A927BT52_9BACL</name>
<sequence length="350" mass="36707">MTYRAETLTAFGQRALAAVGVPSGEALTIAETMVEADSRGIHSHGLMRLPIYVRRLQRDLIRRVARIEVREGGGDAAVAVIDGHGSAGQLVATRAMALAIELAERHGIGAVLATRSNHFGIAGRYAQMAAQRHMIGLALSNTAPLMPPVGGAEKVLGNNPLAIAAPSGGPYPLLLDMAMSGAALGKILYAEAQGQPIPEGWGADRDGRPTTDPGEVARGGFILPVGGPKGFGLALMIELLTGVLAGGQFAKRIPSMYNLEQGQEISHWMLAIDAARFGDAEQFVRHAAQLAEDVKHARKADGVLELYLPGEPEFRLAAERLAHGIPLDAQVAAELDALAAELGVPLLSAE</sequence>
<organism evidence="3 4">
    <name type="scientific">Paenibacillus sabuli</name>
    <dbReference type="NCBI Taxonomy" id="2772509"/>
    <lineage>
        <taxon>Bacteria</taxon>
        <taxon>Bacillati</taxon>
        <taxon>Bacillota</taxon>
        <taxon>Bacilli</taxon>
        <taxon>Bacillales</taxon>
        <taxon>Paenibacillaceae</taxon>
        <taxon>Paenibacillus</taxon>
    </lineage>
</organism>
<keyword evidence="2" id="KW-0560">Oxidoreductase</keyword>
<dbReference type="InterPro" id="IPR043143">
    <property type="entry name" value="Mal/L-sulf/L-lact_DH-like_NADP"/>
</dbReference>
<keyword evidence="4" id="KW-1185">Reference proteome</keyword>
<dbReference type="InterPro" id="IPR036111">
    <property type="entry name" value="Mal/L-sulfo/L-lacto_DH-like_sf"/>
</dbReference>
<evidence type="ECO:0000313" key="3">
    <source>
        <dbReference type="EMBL" id="MBD2846313.1"/>
    </source>
</evidence>
<dbReference type="GO" id="GO:0016491">
    <property type="term" value="F:oxidoreductase activity"/>
    <property type="evidence" value="ECO:0007669"/>
    <property type="project" value="UniProtKB-KW"/>
</dbReference>
<dbReference type="RefSeq" id="WP_190918629.1">
    <property type="nucleotide sequence ID" value="NZ_JACXIZ010000022.1"/>
</dbReference>
<dbReference type="Gene3D" id="3.30.1370.60">
    <property type="entry name" value="Hypothetical oxidoreductase yiak, domain 2"/>
    <property type="match status" value="1"/>
</dbReference>
<gene>
    <name evidence="3" type="ORF">IDH44_14005</name>
</gene>
<dbReference type="InterPro" id="IPR003767">
    <property type="entry name" value="Malate/L-lactate_DH-like"/>
</dbReference>
<comment type="caution">
    <text evidence="3">The sequence shown here is derived from an EMBL/GenBank/DDBJ whole genome shotgun (WGS) entry which is preliminary data.</text>
</comment>
<dbReference type="PANTHER" id="PTHR11091">
    <property type="entry name" value="OXIDOREDUCTASE-RELATED"/>
    <property type="match status" value="1"/>
</dbReference>
<accession>A0A927BT52</accession>
<dbReference type="Proteomes" id="UP000621560">
    <property type="component" value="Unassembled WGS sequence"/>
</dbReference>
<dbReference type="InterPro" id="IPR043144">
    <property type="entry name" value="Mal/L-sulf/L-lact_DH-like_ah"/>
</dbReference>
<dbReference type="PANTHER" id="PTHR11091:SF0">
    <property type="entry name" value="MALATE DEHYDROGENASE"/>
    <property type="match status" value="1"/>
</dbReference>
<evidence type="ECO:0000256" key="2">
    <source>
        <dbReference type="ARBA" id="ARBA00023002"/>
    </source>
</evidence>
<evidence type="ECO:0000313" key="4">
    <source>
        <dbReference type="Proteomes" id="UP000621560"/>
    </source>
</evidence>
<reference evidence="3" key="1">
    <citation type="submission" date="2020-09" db="EMBL/GenBank/DDBJ databases">
        <title>A novel bacterium of genus Paenibacillus, isolated from South China Sea.</title>
        <authorList>
            <person name="Huang H."/>
            <person name="Mo K."/>
            <person name="Hu Y."/>
        </authorList>
    </citation>
    <scope>NUCLEOTIDE SEQUENCE</scope>
    <source>
        <strain evidence="3">IB182496</strain>
    </source>
</reference>
<proteinExistence type="inferred from homology"/>
<evidence type="ECO:0000256" key="1">
    <source>
        <dbReference type="ARBA" id="ARBA00006056"/>
    </source>
</evidence>
<dbReference type="SUPFAM" id="SSF89733">
    <property type="entry name" value="L-sulfolactate dehydrogenase-like"/>
    <property type="match status" value="1"/>
</dbReference>
<comment type="similarity">
    <text evidence="1">Belongs to the LDH2/MDH2 oxidoreductase family.</text>
</comment>
<dbReference type="Gene3D" id="1.10.1530.10">
    <property type="match status" value="1"/>
</dbReference>
<dbReference type="Pfam" id="PF02615">
    <property type="entry name" value="Ldh_2"/>
    <property type="match status" value="1"/>
</dbReference>
<dbReference type="AlphaFoldDB" id="A0A927BT52"/>
<protein>
    <submittedName>
        <fullName evidence="3">Ldh family oxidoreductase</fullName>
    </submittedName>
</protein>